<gene>
    <name evidence="2" type="ORF">SAMN05518846_103170</name>
</gene>
<dbReference type="STRING" id="1884381.SAMN05518846_103170"/>
<dbReference type="InterPro" id="IPR024980">
    <property type="entry name" value="DUF3886"/>
</dbReference>
<protein>
    <recommendedName>
        <fullName evidence="4">DUF3886 domain-containing protein</fullName>
    </recommendedName>
</protein>
<proteinExistence type="predicted"/>
<dbReference type="AlphaFoldDB" id="A0A1I3QWW8"/>
<dbReference type="Proteomes" id="UP000198915">
    <property type="component" value="Unassembled WGS sequence"/>
</dbReference>
<feature type="compositionally biased region" description="Basic and acidic residues" evidence="1">
    <location>
        <begin position="47"/>
        <end position="74"/>
    </location>
</feature>
<evidence type="ECO:0008006" key="4">
    <source>
        <dbReference type="Google" id="ProtNLM"/>
    </source>
</evidence>
<reference evidence="3" key="1">
    <citation type="submission" date="2016-10" db="EMBL/GenBank/DDBJ databases">
        <authorList>
            <person name="Varghese N."/>
            <person name="Submissions S."/>
        </authorList>
    </citation>
    <scope>NUCLEOTIDE SEQUENCE [LARGE SCALE GENOMIC DNA]</scope>
    <source>
        <strain evidence="3">OK042</strain>
    </source>
</reference>
<name>A0A1I3QWW8_9BACL</name>
<evidence type="ECO:0000256" key="1">
    <source>
        <dbReference type="SAM" id="MobiDB-lite"/>
    </source>
</evidence>
<evidence type="ECO:0000313" key="2">
    <source>
        <dbReference type="EMBL" id="SFJ37626.1"/>
    </source>
</evidence>
<organism evidence="2 3">
    <name type="scientific">Brevibacillus centrosporus</name>
    <dbReference type="NCBI Taxonomy" id="54910"/>
    <lineage>
        <taxon>Bacteria</taxon>
        <taxon>Bacillati</taxon>
        <taxon>Bacillota</taxon>
        <taxon>Bacilli</taxon>
        <taxon>Bacillales</taxon>
        <taxon>Paenibacillaceae</taxon>
        <taxon>Brevibacillus</taxon>
    </lineage>
</organism>
<dbReference type="Pfam" id="PF13025">
    <property type="entry name" value="DUF3886"/>
    <property type="match status" value="1"/>
</dbReference>
<evidence type="ECO:0000313" key="3">
    <source>
        <dbReference type="Proteomes" id="UP000198915"/>
    </source>
</evidence>
<feature type="region of interest" description="Disordered" evidence="1">
    <location>
        <begin position="47"/>
        <end position="91"/>
    </location>
</feature>
<sequence>MAKKQQRKPQRPSQEAATATEAKIGLNLKEMLNADALGKLKQLEKDMKAESERQAQEAAEKKRREQEEREKNKSFGELLEEYEKKGKGKYS</sequence>
<accession>A0A1I3QWW8</accession>
<dbReference type="EMBL" id="FORT01000003">
    <property type="protein sequence ID" value="SFJ37626.1"/>
    <property type="molecule type" value="Genomic_DNA"/>
</dbReference>
<dbReference type="RefSeq" id="WP_092267124.1">
    <property type="nucleotide sequence ID" value="NZ_FORT01000003.1"/>
</dbReference>
<keyword evidence="3" id="KW-1185">Reference proteome</keyword>